<dbReference type="Proteomes" id="UP000465112">
    <property type="component" value="Unassembled WGS sequence"/>
</dbReference>
<keyword evidence="2" id="KW-1185">Reference proteome</keyword>
<gene>
    <name evidence="1" type="ORF">PFLUV_G00278340</name>
</gene>
<accession>A0A6A5DLV4</accession>
<dbReference type="AlphaFoldDB" id="A0A6A5DLV4"/>
<proteinExistence type="predicted"/>
<sequence>MSTKLPQVNQLTQVTQIRLSCSVTCSRNRKPMDPSKPEPEPASFYLRSTSTLSLHERFSQVLVEQLNRSQKVTFDPEKVTFDPEKVTFDPEKVTSDPVLLQQRGGGNPKRAVMWRKKLPRNLPGPVLAQTQGPVLGLRRRRRRRRRRAVWTRLGGPLLTRRLPTGRLRGFWSFTNKYRWRPGFTCTDRGTT</sequence>
<organism evidence="1 2">
    <name type="scientific">Perca fluviatilis</name>
    <name type="common">European perch</name>
    <dbReference type="NCBI Taxonomy" id="8168"/>
    <lineage>
        <taxon>Eukaryota</taxon>
        <taxon>Metazoa</taxon>
        <taxon>Chordata</taxon>
        <taxon>Craniata</taxon>
        <taxon>Vertebrata</taxon>
        <taxon>Euteleostomi</taxon>
        <taxon>Actinopterygii</taxon>
        <taxon>Neopterygii</taxon>
        <taxon>Teleostei</taxon>
        <taxon>Neoteleostei</taxon>
        <taxon>Acanthomorphata</taxon>
        <taxon>Eupercaria</taxon>
        <taxon>Perciformes</taxon>
        <taxon>Percoidei</taxon>
        <taxon>Percidae</taxon>
        <taxon>Percinae</taxon>
        <taxon>Perca</taxon>
    </lineage>
</organism>
<evidence type="ECO:0000313" key="2">
    <source>
        <dbReference type="Proteomes" id="UP000465112"/>
    </source>
</evidence>
<dbReference type="EMBL" id="VHII01000104">
    <property type="protein sequence ID" value="KAF1371437.1"/>
    <property type="molecule type" value="Genomic_DNA"/>
</dbReference>
<name>A0A6A5DLV4_PERFL</name>
<reference evidence="1 2" key="1">
    <citation type="submission" date="2019-06" db="EMBL/GenBank/DDBJ databases">
        <title>A chromosome-scale genome assembly of the European perch, Perca fluviatilis.</title>
        <authorList>
            <person name="Roques C."/>
            <person name="Zahm M."/>
            <person name="Cabau C."/>
            <person name="Klopp C."/>
            <person name="Bouchez O."/>
            <person name="Donnadieu C."/>
            <person name="Kuhl H."/>
            <person name="Gislard M."/>
            <person name="Guendouz S."/>
            <person name="Journot L."/>
            <person name="Haffray P."/>
            <person name="Bestin A."/>
            <person name="Morvezen R."/>
            <person name="Feron R."/>
            <person name="Wen M."/>
            <person name="Jouanno E."/>
            <person name="Herpin A."/>
            <person name="Schartl M."/>
            <person name="Postlethwait J."/>
            <person name="Schaerlinger B."/>
            <person name="Chardard D."/>
            <person name="Lecocq T."/>
            <person name="Poncet C."/>
            <person name="Jaffrelo L."/>
            <person name="Lampietro C."/>
            <person name="Guiguen Y."/>
        </authorList>
    </citation>
    <scope>NUCLEOTIDE SEQUENCE [LARGE SCALE GENOMIC DNA]</scope>
    <source>
        <tissue evidence="1">Blood</tissue>
    </source>
</reference>
<protein>
    <submittedName>
        <fullName evidence="1">Uncharacterized protein</fullName>
    </submittedName>
</protein>
<comment type="caution">
    <text evidence="1">The sequence shown here is derived from an EMBL/GenBank/DDBJ whole genome shotgun (WGS) entry which is preliminary data.</text>
</comment>
<evidence type="ECO:0000313" key="1">
    <source>
        <dbReference type="EMBL" id="KAF1371437.1"/>
    </source>
</evidence>